<dbReference type="AlphaFoldDB" id="A0A5N0TC49"/>
<comment type="caution">
    <text evidence="7">The sequence shown here is derived from an EMBL/GenBank/DDBJ whole genome shotgun (WGS) entry which is preliminary data.</text>
</comment>
<dbReference type="NCBIfam" id="TIGR03989">
    <property type="entry name" value="Rxyl_3153"/>
    <property type="match status" value="1"/>
</dbReference>
<dbReference type="InterPro" id="IPR011032">
    <property type="entry name" value="GroES-like_sf"/>
</dbReference>
<dbReference type="CDD" id="cd08279">
    <property type="entry name" value="Zn_ADH_class_III"/>
    <property type="match status" value="1"/>
</dbReference>
<dbReference type="InterPro" id="IPR013149">
    <property type="entry name" value="ADH-like_C"/>
</dbReference>
<keyword evidence="8" id="KW-1185">Reference proteome</keyword>
<dbReference type="EMBL" id="VYUY01000015">
    <property type="protein sequence ID" value="KAA9132238.1"/>
    <property type="molecule type" value="Genomic_DNA"/>
</dbReference>
<evidence type="ECO:0000256" key="4">
    <source>
        <dbReference type="ARBA" id="ARBA00023027"/>
    </source>
</evidence>
<dbReference type="Pfam" id="PF00107">
    <property type="entry name" value="ADH_zinc_N"/>
    <property type="match status" value="1"/>
</dbReference>
<dbReference type="EC" id="1.1.99.36" evidence="7"/>
<proteinExistence type="inferred from homology"/>
<evidence type="ECO:0000256" key="2">
    <source>
        <dbReference type="ARBA" id="ARBA00022723"/>
    </source>
</evidence>
<dbReference type="PANTHER" id="PTHR43880:SF12">
    <property type="entry name" value="ALCOHOL DEHYDROGENASE CLASS-3"/>
    <property type="match status" value="1"/>
</dbReference>
<evidence type="ECO:0000313" key="8">
    <source>
        <dbReference type="Proteomes" id="UP000326838"/>
    </source>
</evidence>
<keyword evidence="3" id="KW-0862">Zinc</keyword>
<evidence type="ECO:0000313" key="7">
    <source>
        <dbReference type="EMBL" id="KAA9132238.1"/>
    </source>
</evidence>
<evidence type="ECO:0000256" key="3">
    <source>
        <dbReference type="ARBA" id="ARBA00022833"/>
    </source>
</evidence>
<evidence type="ECO:0000256" key="1">
    <source>
        <dbReference type="ARBA" id="ARBA00008072"/>
    </source>
</evidence>
<feature type="domain" description="Alcohol dehydrogenase-like N-terminal" evidence="6">
    <location>
        <begin position="29"/>
        <end position="160"/>
    </location>
</feature>
<dbReference type="SUPFAM" id="SSF50129">
    <property type="entry name" value="GroES-like"/>
    <property type="match status" value="2"/>
</dbReference>
<protein>
    <submittedName>
        <fullName evidence="7">NDMA-dependent alcohol dehydrogenase</fullName>
        <ecNumber evidence="7">1.1.99.36</ecNumber>
    </submittedName>
</protein>
<dbReference type="Gene3D" id="3.90.180.10">
    <property type="entry name" value="Medium-chain alcohol dehydrogenases, catalytic domain"/>
    <property type="match status" value="1"/>
</dbReference>
<keyword evidence="4" id="KW-0520">NAD</keyword>
<dbReference type="Pfam" id="PF08240">
    <property type="entry name" value="ADH_N"/>
    <property type="match status" value="1"/>
</dbReference>
<keyword evidence="7" id="KW-0560">Oxidoreductase</keyword>
<dbReference type="SUPFAM" id="SSF51735">
    <property type="entry name" value="NAD(P)-binding Rossmann-fold domains"/>
    <property type="match status" value="1"/>
</dbReference>
<name>A0A5N0TC49_9MICO</name>
<dbReference type="GO" id="GO:0005829">
    <property type="term" value="C:cytosol"/>
    <property type="evidence" value="ECO:0007669"/>
    <property type="project" value="TreeGrafter"/>
</dbReference>
<dbReference type="GO" id="GO:0008270">
    <property type="term" value="F:zinc ion binding"/>
    <property type="evidence" value="ECO:0007669"/>
    <property type="project" value="TreeGrafter"/>
</dbReference>
<feature type="domain" description="Alcohol dehydrogenase-like C-terminal" evidence="5">
    <location>
        <begin position="201"/>
        <end position="325"/>
    </location>
</feature>
<organism evidence="7 8">
    <name type="scientific">Microbacterium caowuchunii</name>
    <dbReference type="NCBI Taxonomy" id="2614638"/>
    <lineage>
        <taxon>Bacteria</taxon>
        <taxon>Bacillati</taxon>
        <taxon>Actinomycetota</taxon>
        <taxon>Actinomycetes</taxon>
        <taxon>Micrococcales</taxon>
        <taxon>Microbacteriaceae</taxon>
        <taxon>Microbacterium</taxon>
    </lineage>
</organism>
<gene>
    <name evidence="7" type="ORF">F6B40_11045</name>
</gene>
<comment type="similarity">
    <text evidence="1">Belongs to the zinc-containing alcohol dehydrogenase family.</text>
</comment>
<dbReference type="RefSeq" id="WP_150893957.1">
    <property type="nucleotide sequence ID" value="NZ_VYUY01000015.1"/>
</dbReference>
<dbReference type="GO" id="GO:0051903">
    <property type="term" value="F:S-(hydroxymethyl)glutathione dehydrogenase [NAD(P)+] activity"/>
    <property type="evidence" value="ECO:0007669"/>
    <property type="project" value="TreeGrafter"/>
</dbReference>
<dbReference type="PANTHER" id="PTHR43880">
    <property type="entry name" value="ALCOHOL DEHYDROGENASE"/>
    <property type="match status" value="1"/>
</dbReference>
<accession>A0A5N0TC49</accession>
<dbReference type="GO" id="GO:0046294">
    <property type="term" value="P:formaldehyde catabolic process"/>
    <property type="evidence" value="ECO:0007669"/>
    <property type="project" value="TreeGrafter"/>
</dbReference>
<dbReference type="Proteomes" id="UP000326838">
    <property type="component" value="Unassembled WGS sequence"/>
</dbReference>
<reference evidence="8" key="1">
    <citation type="submission" date="2019-09" db="EMBL/GenBank/DDBJ databases">
        <title>Mumia zhuanghuii sp. nov. isolated from the intestinal contents of plateau pika (Ochotona curzoniae) in the Qinghai-Tibet plateau of China.</title>
        <authorList>
            <person name="Tian Z."/>
        </authorList>
    </citation>
    <scope>NUCLEOTIDE SEQUENCE [LARGE SCALE GENOMIC DNA]</scope>
    <source>
        <strain evidence="8">L-033</strain>
    </source>
</reference>
<keyword evidence="2" id="KW-0479">Metal-binding</keyword>
<evidence type="ECO:0000259" key="6">
    <source>
        <dbReference type="Pfam" id="PF08240"/>
    </source>
</evidence>
<dbReference type="InterPro" id="IPR023921">
    <property type="entry name" value="ADH_Zn_actinomycetes"/>
</dbReference>
<dbReference type="InterPro" id="IPR013154">
    <property type="entry name" value="ADH-like_N"/>
</dbReference>
<sequence>MPTRTRAAIVRRQPGPFEVTDVWLDDPRQGEIRVKMAVSGLCHSDYHLVTGDSEAGLLPMVGGHEGTGVVEAVGPNTPGWDVGDKVVFSFIASCGKCRWCNEGMTNLCDLGAFLMKGSRFTDPDSYRVSLEDGTPVSQMCGLGTFAEHTVVDVNSAVKLPADAPLDKLWLLGCGVGTGWGSAVYAAETRPGDTVIVIGIGGVGINAVQGARHAGATNVIAVDPIELKRTTALRVGATHAFATIEEATEFAKSVTDWQGADRAILTVGLLSGKDVADAFAAIRKAGTVVVTAIAPSSEQSIPIPPLDITRYQKRIQGAIYGASNPRADIPRQYAMYRAGQLKLDELISNTYALDDIEQGYTDLLEGRNIRGGLVHRP</sequence>
<dbReference type="Gene3D" id="3.40.50.720">
    <property type="entry name" value="NAD(P)-binding Rossmann-like Domain"/>
    <property type="match status" value="1"/>
</dbReference>
<evidence type="ECO:0000259" key="5">
    <source>
        <dbReference type="Pfam" id="PF00107"/>
    </source>
</evidence>
<dbReference type="InterPro" id="IPR036291">
    <property type="entry name" value="NAD(P)-bd_dom_sf"/>
</dbReference>